<dbReference type="AlphaFoldDB" id="A0AAN6XPJ6"/>
<sequence length="277" mass="31669">TTTTANQRPPPPSPPPLYTPSSYLLPIPAPTIILKSYSDFEPWFQTLLAVANILSLVPLFHDLQNYFRQPLSVLQRDTPAFADANSLRVFQTAVPNLPSLDGILFIFDKPEYPVLWERFPRLFVHRLSLEEQKSVIFKVFPRGTVHQGNGNVWWGGYDIVFGGPNRAKEERLGVERMTGMERRRWRGVLEVYEEELRRYEGQVWALGQMRGWLGGAVDKGLMGRVMDPDKGEVWKVWSRSGRTRRRDDDVGEWGGAGGLRKLVFGCLRVLAGDEEER</sequence>
<reference evidence="1" key="2">
    <citation type="submission" date="2023-05" db="EMBL/GenBank/DDBJ databases">
        <authorList>
            <consortium name="Lawrence Berkeley National Laboratory"/>
            <person name="Steindorff A."/>
            <person name="Hensen N."/>
            <person name="Bonometti L."/>
            <person name="Westerberg I."/>
            <person name="Brannstrom I.O."/>
            <person name="Guillou S."/>
            <person name="Cros-Aarteil S."/>
            <person name="Calhoun S."/>
            <person name="Haridas S."/>
            <person name="Kuo A."/>
            <person name="Mondo S."/>
            <person name="Pangilinan J."/>
            <person name="Riley R."/>
            <person name="Labutti K."/>
            <person name="Andreopoulos B."/>
            <person name="Lipzen A."/>
            <person name="Chen C."/>
            <person name="Yanf M."/>
            <person name="Daum C."/>
            <person name="Ng V."/>
            <person name="Clum A."/>
            <person name="Ohm R."/>
            <person name="Martin F."/>
            <person name="Silar P."/>
            <person name="Natvig D."/>
            <person name="Lalanne C."/>
            <person name="Gautier V."/>
            <person name="Ament-Velasquez S.L."/>
            <person name="Kruys A."/>
            <person name="Hutchinson M.I."/>
            <person name="Powell A.J."/>
            <person name="Barry K."/>
            <person name="Miller A.N."/>
            <person name="Grigoriev I.V."/>
            <person name="Debuchy R."/>
            <person name="Gladieux P."/>
            <person name="Thoren M.H."/>
            <person name="Johannesson H."/>
        </authorList>
    </citation>
    <scope>NUCLEOTIDE SEQUENCE</scope>
    <source>
        <strain evidence="1">CBS 315.58</strain>
    </source>
</reference>
<keyword evidence="2" id="KW-1185">Reference proteome</keyword>
<proteinExistence type="predicted"/>
<organism evidence="1 2">
    <name type="scientific">Triangularia verruculosa</name>
    <dbReference type="NCBI Taxonomy" id="2587418"/>
    <lineage>
        <taxon>Eukaryota</taxon>
        <taxon>Fungi</taxon>
        <taxon>Dikarya</taxon>
        <taxon>Ascomycota</taxon>
        <taxon>Pezizomycotina</taxon>
        <taxon>Sordariomycetes</taxon>
        <taxon>Sordariomycetidae</taxon>
        <taxon>Sordariales</taxon>
        <taxon>Podosporaceae</taxon>
        <taxon>Triangularia</taxon>
    </lineage>
</organism>
<protein>
    <submittedName>
        <fullName evidence="1">Uncharacterized protein</fullName>
    </submittedName>
</protein>
<name>A0AAN6XPJ6_9PEZI</name>
<reference evidence="1" key="1">
    <citation type="journal article" date="2023" name="Mol. Phylogenet. Evol.">
        <title>Genome-scale phylogeny and comparative genomics of the fungal order Sordariales.</title>
        <authorList>
            <person name="Hensen N."/>
            <person name="Bonometti L."/>
            <person name="Westerberg I."/>
            <person name="Brannstrom I.O."/>
            <person name="Guillou S."/>
            <person name="Cros-Aarteil S."/>
            <person name="Calhoun S."/>
            <person name="Haridas S."/>
            <person name="Kuo A."/>
            <person name="Mondo S."/>
            <person name="Pangilinan J."/>
            <person name="Riley R."/>
            <person name="LaButti K."/>
            <person name="Andreopoulos B."/>
            <person name="Lipzen A."/>
            <person name="Chen C."/>
            <person name="Yan M."/>
            <person name="Daum C."/>
            <person name="Ng V."/>
            <person name="Clum A."/>
            <person name="Steindorff A."/>
            <person name="Ohm R.A."/>
            <person name="Martin F."/>
            <person name="Silar P."/>
            <person name="Natvig D.O."/>
            <person name="Lalanne C."/>
            <person name="Gautier V."/>
            <person name="Ament-Velasquez S.L."/>
            <person name="Kruys A."/>
            <person name="Hutchinson M.I."/>
            <person name="Powell A.J."/>
            <person name="Barry K."/>
            <person name="Miller A.N."/>
            <person name="Grigoriev I.V."/>
            <person name="Debuchy R."/>
            <person name="Gladieux P."/>
            <person name="Hiltunen Thoren M."/>
            <person name="Johannesson H."/>
        </authorList>
    </citation>
    <scope>NUCLEOTIDE SEQUENCE</scope>
    <source>
        <strain evidence="1">CBS 315.58</strain>
    </source>
</reference>
<accession>A0AAN6XPJ6</accession>
<evidence type="ECO:0000313" key="1">
    <source>
        <dbReference type="EMBL" id="KAK4202232.1"/>
    </source>
</evidence>
<feature type="non-terminal residue" evidence="1">
    <location>
        <position position="277"/>
    </location>
</feature>
<evidence type="ECO:0000313" key="2">
    <source>
        <dbReference type="Proteomes" id="UP001303160"/>
    </source>
</evidence>
<dbReference type="Proteomes" id="UP001303160">
    <property type="component" value="Unassembled WGS sequence"/>
</dbReference>
<comment type="caution">
    <text evidence="1">The sequence shown here is derived from an EMBL/GenBank/DDBJ whole genome shotgun (WGS) entry which is preliminary data.</text>
</comment>
<gene>
    <name evidence="1" type="ORF">QBC40DRAFT_156290</name>
</gene>
<feature type="non-terminal residue" evidence="1">
    <location>
        <position position="1"/>
    </location>
</feature>
<dbReference type="EMBL" id="MU863899">
    <property type="protein sequence ID" value="KAK4202232.1"/>
    <property type="molecule type" value="Genomic_DNA"/>
</dbReference>